<evidence type="ECO:0000256" key="8">
    <source>
        <dbReference type="ARBA" id="ARBA00022840"/>
    </source>
</evidence>
<keyword evidence="8" id="KW-0067">ATP-binding</keyword>
<evidence type="ECO:0000313" key="16">
    <source>
        <dbReference type="Proteomes" id="UP000321567"/>
    </source>
</evidence>
<dbReference type="PANTHER" id="PTHR43707">
    <property type="entry name" value="HISTIDYL-TRNA SYNTHETASE"/>
    <property type="match status" value="1"/>
</dbReference>
<dbReference type="EC" id="6.1.1.21" evidence="3 12"/>
<dbReference type="SUPFAM" id="SSF52954">
    <property type="entry name" value="Class II aaRS ABD-related"/>
    <property type="match status" value="1"/>
</dbReference>
<name>A0A512HBE0_9PROT</name>
<evidence type="ECO:0000256" key="11">
    <source>
        <dbReference type="ARBA" id="ARBA00047639"/>
    </source>
</evidence>
<dbReference type="CDD" id="cd00859">
    <property type="entry name" value="HisRS_anticodon"/>
    <property type="match status" value="1"/>
</dbReference>
<feature type="binding site" evidence="13">
    <location>
        <position position="127"/>
    </location>
    <ligand>
        <name>L-histidine</name>
        <dbReference type="ChEBI" id="CHEBI:57595"/>
    </ligand>
</feature>
<dbReference type="GO" id="GO:0004821">
    <property type="term" value="F:histidine-tRNA ligase activity"/>
    <property type="evidence" value="ECO:0007669"/>
    <property type="project" value="UniProtKB-UniRule"/>
</dbReference>
<keyword evidence="5" id="KW-0963">Cytoplasm</keyword>
<comment type="similarity">
    <text evidence="1">Belongs to the class-II aminoacyl-tRNA synthetase family.</text>
</comment>
<dbReference type="PROSITE" id="PS50862">
    <property type="entry name" value="AA_TRNA_LIGASE_II"/>
    <property type="match status" value="1"/>
</dbReference>
<feature type="binding site" evidence="13">
    <location>
        <position position="123"/>
    </location>
    <ligand>
        <name>L-histidine</name>
        <dbReference type="ChEBI" id="CHEBI:57595"/>
    </ligand>
</feature>
<dbReference type="AlphaFoldDB" id="A0A512HBE0"/>
<dbReference type="GO" id="GO:0005737">
    <property type="term" value="C:cytoplasm"/>
    <property type="evidence" value="ECO:0007669"/>
    <property type="project" value="UniProtKB-UniRule"/>
</dbReference>
<evidence type="ECO:0000256" key="3">
    <source>
        <dbReference type="ARBA" id="ARBA00012815"/>
    </source>
</evidence>
<evidence type="ECO:0000256" key="1">
    <source>
        <dbReference type="ARBA" id="ARBA00008226"/>
    </source>
</evidence>
<dbReference type="CDD" id="cd00773">
    <property type="entry name" value="HisRS-like_core"/>
    <property type="match status" value="1"/>
</dbReference>
<sequence length="433" mass="48324">MDGFVPPRGMRDFFPDDLLQRDRIFNTWMEAAHRHGFHRYEAPVVETFDLLARKAGEEVSRQIYDFEDKSNRRLALRPEVTPSFVRMVSARQGALSFPLKWTTIAQCFRYERMTKGRKREHYQWNLDIVGDATVFAESWILSAATTALRAMELSSADVLVRVNHRDLIAQVLTRLGVEAERHTDIFLIIDKRGKMPDSDLITMFTEKGFAASIAEELFALMDTGSLESVERFVGSESSATRDIAQLFAFAEALGFRDYLVFDPGIIRGLSYYTGIVFEAFDTQRRYRAIFGGGRYDRLFESMTGTARPAVGLGFGDVVIAEVLAERPGYTPAKPSVDVCVGVLGGDRMIEAAGLAHRLVEAGCRVETPPAFDKPGKFFSYANKVNARFAAFLGEDEIKDGAVALKDLVSGSQERVPVADAAAWVQARLKPVEG</sequence>
<evidence type="ECO:0000256" key="6">
    <source>
        <dbReference type="ARBA" id="ARBA00022598"/>
    </source>
</evidence>
<evidence type="ECO:0000256" key="7">
    <source>
        <dbReference type="ARBA" id="ARBA00022741"/>
    </source>
</evidence>
<evidence type="ECO:0000313" key="15">
    <source>
        <dbReference type="EMBL" id="GEO82771.1"/>
    </source>
</evidence>
<dbReference type="InterPro" id="IPR004154">
    <property type="entry name" value="Anticodon-bd"/>
</dbReference>
<dbReference type="Proteomes" id="UP000321567">
    <property type="component" value="Unassembled WGS sequence"/>
</dbReference>
<feature type="binding site" evidence="13">
    <location>
        <begin position="271"/>
        <end position="272"/>
    </location>
    <ligand>
        <name>L-histidine</name>
        <dbReference type="ChEBI" id="CHEBI:57595"/>
    </ligand>
</feature>
<reference evidence="15 16" key="1">
    <citation type="submission" date="2019-07" db="EMBL/GenBank/DDBJ databases">
        <title>Whole genome shotgun sequence of Rhodospirillum oryzae NBRC 107573.</title>
        <authorList>
            <person name="Hosoyama A."/>
            <person name="Uohara A."/>
            <person name="Ohji S."/>
            <person name="Ichikawa N."/>
        </authorList>
    </citation>
    <scope>NUCLEOTIDE SEQUENCE [LARGE SCALE GENOMIC DNA]</scope>
    <source>
        <strain evidence="15 16">NBRC 107573</strain>
    </source>
</reference>
<evidence type="ECO:0000256" key="2">
    <source>
        <dbReference type="ARBA" id="ARBA00011738"/>
    </source>
</evidence>
<protein>
    <recommendedName>
        <fullName evidence="4 12">Histidine--tRNA ligase</fullName>
        <ecNumber evidence="3 12">6.1.1.21</ecNumber>
    </recommendedName>
</protein>
<feature type="domain" description="Aminoacyl-transfer RNA synthetases class-II family profile" evidence="14">
    <location>
        <begin position="8"/>
        <end position="368"/>
    </location>
</feature>
<dbReference type="GO" id="GO:0005524">
    <property type="term" value="F:ATP binding"/>
    <property type="evidence" value="ECO:0007669"/>
    <property type="project" value="UniProtKB-KW"/>
</dbReference>
<evidence type="ECO:0000259" key="14">
    <source>
        <dbReference type="PROSITE" id="PS50862"/>
    </source>
</evidence>
<dbReference type="InterPro" id="IPR006195">
    <property type="entry name" value="aa-tRNA-synth_II"/>
</dbReference>
<dbReference type="InterPro" id="IPR015807">
    <property type="entry name" value="His-tRNA-ligase"/>
</dbReference>
<dbReference type="SUPFAM" id="SSF55681">
    <property type="entry name" value="Class II aaRS and biotin synthetases"/>
    <property type="match status" value="1"/>
</dbReference>
<feature type="binding site" evidence="13">
    <location>
        <position position="109"/>
    </location>
    <ligand>
        <name>L-histidine</name>
        <dbReference type="ChEBI" id="CHEBI:57595"/>
    </ligand>
</feature>
<comment type="caution">
    <text evidence="15">The sequence shown here is derived from an EMBL/GenBank/DDBJ whole genome shotgun (WGS) entry which is preliminary data.</text>
</comment>
<evidence type="ECO:0000256" key="5">
    <source>
        <dbReference type="ARBA" id="ARBA00022490"/>
    </source>
</evidence>
<evidence type="ECO:0000256" key="12">
    <source>
        <dbReference type="NCBIfam" id="TIGR00442"/>
    </source>
</evidence>
<accession>A0A512HBE0</accession>
<proteinExistence type="inferred from homology"/>
<evidence type="ECO:0000256" key="9">
    <source>
        <dbReference type="ARBA" id="ARBA00022917"/>
    </source>
</evidence>
<evidence type="ECO:0000256" key="10">
    <source>
        <dbReference type="ARBA" id="ARBA00023146"/>
    </source>
</evidence>
<keyword evidence="9" id="KW-0648">Protein biosynthesis</keyword>
<feature type="binding site" evidence="13">
    <location>
        <begin position="79"/>
        <end position="81"/>
    </location>
    <ligand>
        <name>L-histidine</name>
        <dbReference type="ChEBI" id="CHEBI:57595"/>
    </ligand>
</feature>
<evidence type="ECO:0000256" key="13">
    <source>
        <dbReference type="PIRSR" id="PIRSR001549-1"/>
    </source>
</evidence>
<dbReference type="Pfam" id="PF03129">
    <property type="entry name" value="HGTP_anticodon"/>
    <property type="match status" value="1"/>
</dbReference>
<dbReference type="Pfam" id="PF13393">
    <property type="entry name" value="tRNA-synt_His"/>
    <property type="match status" value="1"/>
</dbReference>
<dbReference type="GO" id="GO:0006427">
    <property type="term" value="P:histidyl-tRNA aminoacylation"/>
    <property type="evidence" value="ECO:0007669"/>
    <property type="project" value="UniProtKB-UniRule"/>
</dbReference>
<dbReference type="InterPro" id="IPR004516">
    <property type="entry name" value="HisRS/HisZ"/>
</dbReference>
<dbReference type="InterPro" id="IPR036621">
    <property type="entry name" value="Anticodon-bd_dom_sf"/>
</dbReference>
<keyword evidence="6 15" id="KW-0436">Ligase</keyword>
<dbReference type="NCBIfam" id="TIGR00442">
    <property type="entry name" value="hisS"/>
    <property type="match status" value="1"/>
</dbReference>
<keyword evidence="16" id="KW-1185">Reference proteome</keyword>
<dbReference type="PANTHER" id="PTHR43707:SF1">
    <property type="entry name" value="HISTIDINE--TRNA LIGASE, MITOCHONDRIAL-RELATED"/>
    <property type="match status" value="1"/>
</dbReference>
<dbReference type="Gene3D" id="3.30.930.10">
    <property type="entry name" value="Bira Bifunctional Protein, Domain 2"/>
    <property type="match status" value="1"/>
</dbReference>
<feature type="binding site" evidence="13">
    <location>
        <position position="267"/>
    </location>
    <ligand>
        <name>L-histidine</name>
        <dbReference type="ChEBI" id="CHEBI:57595"/>
    </ligand>
</feature>
<keyword evidence="10" id="KW-0030">Aminoacyl-tRNA synthetase</keyword>
<dbReference type="InterPro" id="IPR041715">
    <property type="entry name" value="HisRS-like_core"/>
</dbReference>
<dbReference type="Gene3D" id="3.40.50.800">
    <property type="entry name" value="Anticodon-binding domain"/>
    <property type="match status" value="1"/>
</dbReference>
<comment type="subunit">
    <text evidence="2">Homodimer.</text>
</comment>
<dbReference type="PIRSF" id="PIRSF001549">
    <property type="entry name" value="His-tRNA_synth"/>
    <property type="match status" value="1"/>
</dbReference>
<keyword evidence="7" id="KW-0547">Nucleotide-binding</keyword>
<evidence type="ECO:0000256" key="4">
    <source>
        <dbReference type="ARBA" id="ARBA00017399"/>
    </source>
</evidence>
<gene>
    <name evidence="15" type="primary">hisS</name>
    <name evidence="15" type="ORF">ROR02_29020</name>
</gene>
<dbReference type="InterPro" id="IPR045864">
    <property type="entry name" value="aa-tRNA-synth_II/BPL/LPL"/>
</dbReference>
<dbReference type="RefSeq" id="WP_170245139.1">
    <property type="nucleotide sequence ID" value="NZ_BJZO01000109.1"/>
</dbReference>
<comment type="catalytic activity">
    <reaction evidence="11">
        <text>tRNA(His) + L-histidine + ATP = L-histidyl-tRNA(His) + AMP + diphosphate + H(+)</text>
        <dbReference type="Rhea" id="RHEA:17313"/>
        <dbReference type="Rhea" id="RHEA-COMP:9665"/>
        <dbReference type="Rhea" id="RHEA-COMP:9689"/>
        <dbReference type="ChEBI" id="CHEBI:15378"/>
        <dbReference type="ChEBI" id="CHEBI:30616"/>
        <dbReference type="ChEBI" id="CHEBI:33019"/>
        <dbReference type="ChEBI" id="CHEBI:57595"/>
        <dbReference type="ChEBI" id="CHEBI:78442"/>
        <dbReference type="ChEBI" id="CHEBI:78527"/>
        <dbReference type="ChEBI" id="CHEBI:456215"/>
        <dbReference type="EC" id="6.1.1.21"/>
    </reaction>
</comment>
<organism evidence="15 16">
    <name type="scientific">Pararhodospirillum oryzae</name>
    <dbReference type="NCBI Taxonomy" id="478448"/>
    <lineage>
        <taxon>Bacteria</taxon>
        <taxon>Pseudomonadati</taxon>
        <taxon>Pseudomonadota</taxon>
        <taxon>Alphaproteobacteria</taxon>
        <taxon>Rhodospirillales</taxon>
        <taxon>Rhodospirillaceae</taxon>
        <taxon>Pararhodospirillum</taxon>
    </lineage>
</organism>
<dbReference type="EMBL" id="BJZO01000109">
    <property type="protein sequence ID" value="GEO82771.1"/>
    <property type="molecule type" value="Genomic_DNA"/>
</dbReference>
<dbReference type="InterPro" id="IPR033656">
    <property type="entry name" value="HisRS_anticodon"/>
</dbReference>